<keyword evidence="3" id="KW-1185">Reference proteome</keyword>
<protein>
    <submittedName>
        <fullName evidence="2">Uncharacterized protein</fullName>
    </submittedName>
</protein>
<accession>A0A9P5XLN4</accession>
<dbReference type="Proteomes" id="UP000807342">
    <property type="component" value="Unassembled WGS sequence"/>
</dbReference>
<evidence type="ECO:0000313" key="3">
    <source>
        <dbReference type="Proteomes" id="UP000807342"/>
    </source>
</evidence>
<dbReference type="GO" id="GO:0042790">
    <property type="term" value="P:nucleolar large rRNA transcription by RNA polymerase I"/>
    <property type="evidence" value="ECO:0007669"/>
    <property type="project" value="TreeGrafter"/>
</dbReference>
<dbReference type="GO" id="GO:0017025">
    <property type="term" value="F:TBP-class protein binding"/>
    <property type="evidence" value="ECO:0007669"/>
    <property type="project" value="TreeGrafter"/>
</dbReference>
<dbReference type="GO" id="GO:0070860">
    <property type="term" value="C:RNA polymerase I core factor complex"/>
    <property type="evidence" value="ECO:0007669"/>
    <property type="project" value="TreeGrafter"/>
</dbReference>
<dbReference type="PANTHER" id="PTHR28244:SF1">
    <property type="entry name" value="RNA POLYMERASE I-SPECIFIC TRANSCRIPTION INITIATION FACTOR RRN11"/>
    <property type="match status" value="1"/>
</dbReference>
<reference evidence="2" key="1">
    <citation type="submission" date="2020-11" db="EMBL/GenBank/DDBJ databases">
        <authorList>
            <consortium name="DOE Joint Genome Institute"/>
            <person name="Ahrendt S."/>
            <person name="Riley R."/>
            <person name="Andreopoulos W."/>
            <person name="Labutti K."/>
            <person name="Pangilinan J."/>
            <person name="Ruiz-Duenas F.J."/>
            <person name="Barrasa J.M."/>
            <person name="Sanchez-Garcia M."/>
            <person name="Camarero S."/>
            <person name="Miyauchi S."/>
            <person name="Serrano A."/>
            <person name="Linde D."/>
            <person name="Babiker R."/>
            <person name="Drula E."/>
            <person name="Ayuso-Fernandez I."/>
            <person name="Pacheco R."/>
            <person name="Padilla G."/>
            <person name="Ferreira P."/>
            <person name="Barriuso J."/>
            <person name="Kellner H."/>
            <person name="Castanera R."/>
            <person name="Alfaro M."/>
            <person name="Ramirez L."/>
            <person name="Pisabarro A.G."/>
            <person name="Kuo A."/>
            <person name="Tritt A."/>
            <person name="Lipzen A."/>
            <person name="He G."/>
            <person name="Yan M."/>
            <person name="Ng V."/>
            <person name="Cullen D."/>
            <person name="Martin F."/>
            <person name="Rosso M.-N."/>
            <person name="Henrissat B."/>
            <person name="Hibbett D."/>
            <person name="Martinez A.T."/>
            <person name="Grigoriev I.V."/>
        </authorList>
    </citation>
    <scope>NUCLEOTIDE SEQUENCE</scope>
    <source>
        <strain evidence="2">MF-IS2</strain>
    </source>
</reference>
<dbReference type="Gene3D" id="1.25.40.10">
    <property type="entry name" value="Tetratricopeptide repeat domain"/>
    <property type="match status" value="1"/>
</dbReference>
<dbReference type="InterPro" id="IPR011990">
    <property type="entry name" value="TPR-like_helical_dom_sf"/>
</dbReference>
<dbReference type="GO" id="GO:0001164">
    <property type="term" value="F:RNA polymerase I core promoter sequence-specific DNA binding"/>
    <property type="evidence" value="ECO:0007669"/>
    <property type="project" value="InterPro"/>
</dbReference>
<dbReference type="EMBL" id="MU151065">
    <property type="protein sequence ID" value="KAF9453000.1"/>
    <property type="molecule type" value="Genomic_DNA"/>
</dbReference>
<dbReference type="AlphaFoldDB" id="A0A9P5XLN4"/>
<comment type="caution">
    <text evidence="2">The sequence shown here is derived from an EMBL/GenBank/DDBJ whole genome shotgun (WGS) entry which is preliminary data.</text>
</comment>
<dbReference type="InterPro" id="IPR007224">
    <property type="entry name" value="TIF_Rrn11"/>
</dbReference>
<dbReference type="Pfam" id="PF04090">
    <property type="entry name" value="Rrn11"/>
    <property type="match status" value="1"/>
</dbReference>
<dbReference type="PANTHER" id="PTHR28244">
    <property type="entry name" value="RNA POLYMERASE I-SPECIFIC TRANSCRIPTION INITIATION FACTOR RRN11"/>
    <property type="match status" value="1"/>
</dbReference>
<organism evidence="2 3">
    <name type="scientific">Macrolepiota fuliginosa MF-IS2</name>
    <dbReference type="NCBI Taxonomy" id="1400762"/>
    <lineage>
        <taxon>Eukaryota</taxon>
        <taxon>Fungi</taxon>
        <taxon>Dikarya</taxon>
        <taxon>Basidiomycota</taxon>
        <taxon>Agaricomycotina</taxon>
        <taxon>Agaricomycetes</taxon>
        <taxon>Agaricomycetidae</taxon>
        <taxon>Agaricales</taxon>
        <taxon>Agaricineae</taxon>
        <taxon>Agaricaceae</taxon>
        <taxon>Macrolepiota</taxon>
    </lineage>
</organism>
<dbReference type="OrthoDB" id="2159786at2759"/>
<gene>
    <name evidence="2" type="ORF">P691DRAFT_755836</name>
</gene>
<name>A0A9P5XLN4_9AGAR</name>
<evidence type="ECO:0000313" key="2">
    <source>
        <dbReference type="EMBL" id="KAF9453000.1"/>
    </source>
</evidence>
<proteinExistence type="predicted"/>
<sequence>MSPDHNFLFASLDSKPPPTTRKVHIRRLYDVLELCIQRNDFVRAKRAWTILIRCKEFRWEEHWTTGLYILNEGGASTDNIPRRIEYLRAMMLRDIDKETMLKELILLLILSGQYQKALDELELYLPSFPYQDNPVLHIYAGLLSLQLAQSKDGSQVLDSSLIRGAQSHLNQAQSIDPSNTITQAFLQKINTLQKRTDENGTIDSEDETMQVDDSTPKRKRIRKT</sequence>
<feature type="region of interest" description="Disordered" evidence="1">
    <location>
        <begin position="198"/>
        <end position="224"/>
    </location>
</feature>
<dbReference type="InterPro" id="IPR053029">
    <property type="entry name" value="RNA_pol_I-specific_init_factor"/>
</dbReference>
<dbReference type="GO" id="GO:0001181">
    <property type="term" value="F:RNA polymerase I general transcription initiation factor activity"/>
    <property type="evidence" value="ECO:0007669"/>
    <property type="project" value="InterPro"/>
</dbReference>
<evidence type="ECO:0000256" key="1">
    <source>
        <dbReference type="SAM" id="MobiDB-lite"/>
    </source>
</evidence>